<evidence type="ECO:0000313" key="8">
    <source>
        <dbReference type="Proteomes" id="UP000532147"/>
    </source>
</evidence>
<feature type="transmembrane region" description="Helical" evidence="6">
    <location>
        <begin position="472"/>
        <end position="494"/>
    </location>
</feature>
<evidence type="ECO:0000256" key="4">
    <source>
        <dbReference type="ARBA" id="ARBA00022989"/>
    </source>
</evidence>
<feature type="transmembrane region" description="Helical" evidence="6">
    <location>
        <begin position="345"/>
        <end position="366"/>
    </location>
</feature>
<evidence type="ECO:0000256" key="2">
    <source>
        <dbReference type="ARBA" id="ARBA00022475"/>
    </source>
</evidence>
<feature type="transmembrane region" description="Helical" evidence="6">
    <location>
        <begin position="127"/>
        <end position="151"/>
    </location>
</feature>
<feature type="transmembrane region" description="Helical" evidence="6">
    <location>
        <begin position="86"/>
        <end position="107"/>
    </location>
</feature>
<keyword evidence="3 6" id="KW-0812">Transmembrane</keyword>
<comment type="caution">
    <text evidence="7">The sequence shown here is derived from an EMBL/GenBank/DDBJ whole genome shotgun (WGS) entry which is preliminary data.</text>
</comment>
<gene>
    <name evidence="7" type="ORF">HLH11_09845</name>
</gene>
<feature type="transmembrane region" description="Helical" evidence="6">
    <location>
        <begin position="231"/>
        <end position="248"/>
    </location>
</feature>
<dbReference type="EMBL" id="JABERH010000024">
    <property type="protein sequence ID" value="NNH38942.1"/>
    <property type="molecule type" value="Genomic_DNA"/>
</dbReference>
<feature type="transmembrane region" description="Helical" evidence="6">
    <location>
        <begin position="437"/>
        <end position="460"/>
    </location>
</feature>
<feature type="transmembrane region" description="Helical" evidence="6">
    <location>
        <begin position="254"/>
        <end position="285"/>
    </location>
</feature>
<comment type="subcellular location">
    <subcellularLocation>
        <location evidence="1">Cell membrane</location>
        <topology evidence="1">Multi-pass membrane protein</topology>
    </subcellularLocation>
</comment>
<dbReference type="Proteomes" id="UP000532147">
    <property type="component" value="Unassembled WGS sequence"/>
</dbReference>
<sequence length="512" mass="58768">MSSNNKRIVKNSIFLLSRTIFLTIVTLYTLREVISILGADGFGLYTVVFGIVAMFAFINNAMMSATQRFLSIAIGKDEIQEIRNNFYCSLFIHVILALLVVVLIYLLKDYFLHKVLNIDGYQQEAIIIYHLAIFSVFISLLQVPFSALITAYEKMQAFAYLAIFEGMAKLAVVYLIVFFDYNKVIMYSLFLTIISVFIFFMHIAYCYINFKKVINAINFKFQRIKLMIKEMLNFIGWSLIGNLSVVMRNQGANILLNVFFGLVVNAAFAISLTVMAAIGSLVASVSNAINPQIFKLYAEGNFEKFHSLISNGTKYYIYLLSLIITPLIFCMEFILNYWLSKYPDHTVLFCQLMLIVVLMDSFSILLTTGIQANGNIKWNQIVTGILLCLPIPITYYLFKINFPVNTMFYIFILVSVLSIFTKLYFVCNLTKFSFLRYNIKVLLPSSMIIFINCMLMYALIKLIGMPSSFYEFVLSSLFFCLFGVLVVFLFGLSFEEKSKLKFFLKKLGKRLN</sequence>
<dbReference type="InterPro" id="IPR002528">
    <property type="entry name" value="MATE_fam"/>
</dbReference>
<evidence type="ECO:0000256" key="1">
    <source>
        <dbReference type="ARBA" id="ARBA00004651"/>
    </source>
</evidence>
<dbReference type="CDD" id="cd12082">
    <property type="entry name" value="MATE_like"/>
    <property type="match status" value="1"/>
</dbReference>
<feature type="transmembrane region" description="Helical" evidence="6">
    <location>
        <begin position="42"/>
        <end position="65"/>
    </location>
</feature>
<dbReference type="PANTHER" id="PTHR30250:SF26">
    <property type="entry name" value="PSMA PROTEIN"/>
    <property type="match status" value="1"/>
</dbReference>
<dbReference type="RefSeq" id="WP_171534653.1">
    <property type="nucleotide sequence ID" value="NZ_JABERH010000024.1"/>
</dbReference>
<keyword evidence="4 6" id="KW-1133">Transmembrane helix</keyword>
<feature type="transmembrane region" description="Helical" evidence="6">
    <location>
        <begin position="12"/>
        <end position="30"/>
    </location>
</feature>
<dbReference type="AlphaFoldDB" id="A0A8E4FEG6"/>
<evidence type="ECO:0000256" key="6">
    <source>
        <dbReference type="SAM" id="Phobius"/>
    </source>
</evidence>
<dbReference type="InterPro" id="IPR050833">
    <property type="entry name" value="Poly_Biosynth_Transport"/>
</dbReference>
<dbReference type="GO" id="GO:0042910">
    <property type="term" value="F:xenobiotic transmembrane transporter activity"/>
    <property type="evidence" value="ECO:0007669"/>
    <property type="project" value="InterPro"/>
</dbReference>
<evidence type="ECO:0000256" key="5">
    <source>
        <dbReference type="ARBA" id="ARBA00023136"/>
    </source>
</evidence>
<keyword evidence="5 6" id="KW-0472">Membrane</keyword>
<feature type="transmembrane region" description="Helical" evidence="6">
    <location>
        <begin position="185"/>
        <end position="210"/>
    </location>
</feature>
<feature type="transmembrane region" description="Helical" evidence="6">
    <location>
        <begin position="158"/>
        <end position="179"/>
    </location>
</feature>
<name>A0A8E4FEG6_9GAMM</name>
<dbReference type="GO" id="GO:0015297">
    <property type="term" value="F:antiporter activity"/>
    <property type="evidence" value="ECO:0007669"/>
    <property type="project" value="InterPro"/>
</dbReference>
<proteinExistence type="predicted"/>
<feature type="transmembrane region" description="Helical" evidence="6">
    <location>
        <begin position="315"/>
        <end position="339"/>
    </location>
</feature>
<protein>
    <submittedName>
        <fullName evidence="7">MATE family efflux transporter</fullName>
    </submittedName>
</protein>
<accession>A0A8E4FEG6</accession>
<evidence type="ECO:0000256" key="3">
    <source>
        <dbReference type="ARBA" id="ARBA00022692"/>
    </source>
</evidence>
<feature type="transmembrane region" description="Helical" evidence="6">
    <location>
        <begin position="378"/>
        <end position="398"/>
    </location>
</feature>
<evidence type="ECO:0000313" key="7">
    <source>
        <dbReference type="EMBL" id="NNH38942.1"/>
    </source>
</evidence>
<dbReference type="PANTHER" id="PTHR30250">
    <property type="entry name" value="PST FAMILY PREDICTED COLANIC ACID TRANSPORTER"/>
    <property type="match status" value="1"/>
</dbReference>
<reference evidence="7 8" key="1">
    <citation type="submission" date="2020-04" db="EMBL/GenBank/DDBJ databases">
        <title>Acinetobacter Taxon 24.</title>
        <authorList>
            <person name="Nemec A."/>
            <person name="Radolfova-Krizova L."/>
            <person name="Higgins P.G."/>
            <person name="Spanelova P."/>
        </authorList>
    </citation>
    <scope>NUCLEOTIDE SEQUENCE [LARGE SCALE GENOMIC DNA]</scope>
    <source>
        <strain evidence="7 8">ANC 4280</strain>
    </source>
</reference>
<feature type="transmembrane region" description="Helical" evidence="6">
    <location>
        <begin position="404"/>
        <end position="425"/>
    </location>
</feature>
<organism evidence="7 8">
    <name type="scientific">Acinetobacter terrae</name>
    <dbReference type="NCBI Taxonomy" id="2731247"/>
    <lineage>
        <taxon>Bacteria</taxon>
        <taxon>Pseudomonadati</taxon>
        <taxon>Pseudomonadota</taxon>
        <taxon>Gammaproteobacteria</taxon>
        <taxon>Moraxellales</taxon>
        <taxon>Moraxellaceae</taxon>
        <taxon>Acinetobacter</taxon>
        <taxon>Acinetobacter Taxon 24</taxon>
    </lineage>
</organism>
<keyword evidence="2" id="KW-1003">Cell membrane</keyword>
<dbReference type="Pfam" id="PF01554">
    <property type="entry name" value="MatE"/>
    <property type="match status" value="1"/>
</dbReference>
<dbReference type="GO" id="GO:0005886">
    <property type="term" value="C:plasma membrane"/>
    <property type="evidence" value="ECO:0007669"/>
    <property type="project" value="UniProtKB-SubCell"/>
</dbReference>